<accession>A0A8H7Y654</accession>
<organism evidence="2">
    <name type="scientific">Psilocybe cubensis</name>
    <name type="common">Psychedelic mushroom</name>
    <name type="synonym">Stropharia cubensis</name>
    <dbReference type="NCBI Taxonomy" id="181762"/>
    <lineage>
        <taxon>Eukaryota</taxon>
        <taxon>Fungi</taxon>
        <taxon>Dikarya</taxon>
        <taxon>Basidiomycota</taxon>
        <taxon>Agaricomycotina</taxon>
        <taxon>Agaricomycetes</taxon>
        <taxon>Agaricomycetidae</taxon>
        <taxon>Agaricales</taxon>
        <taxon>Agaricineae</taxon>
        <taxon>Strophariaceae</taxon>
        <taxon>Psilocybe</taxon>
    </lineage>
</organism>
<reference evidence="2" key="1">
    <citation type="submission" date="2021-02" db="EMBL/GenBank/DDBJ databases">
        <title>Psilocybe cubensis genome.</title>
        <authorList>
            <person name="Mckernan K.J."/>
            <person name="Crawford S."/>
            <person name="Trippe A."/>
            <person name="Kane L.T."/>
            <person name="Mclaughlin S."/>
        </authorList>
    </citation>
    <scope>NUCLEOTIDE SEQUENCE [LARGE SCALE GENOMIC DNA]</scope>
    <source>
        <strain evidence="2">MGC-MH-2018</strain>
    </source>
</reference>
<feature type="region of interest" description="Disordered" evidence="1">
    <location>
        <begin position="26"/>
        <end position="49"/>
    </location>
</feature>
<comment type="caution">
    <text evidence="2">The sequence shown here is derived from an EMBL/GenBank/DDBJ whole genome shotgun (WGS) entry which is preliminary data.</text>
</comment>
<name>A0A8H7Y654_PSICU</name>
<evidence type="ECO:0000313" key="2">
    <source>
        <dbReference type="EMBL" id="KAG5171969.1"/>
    </source>
</evidence>
<dbReference type="AlphaFoldDB" id="A0A8H7Y654"/>
<proteinExistence type="predicted"/>
<evidence type="ECO:0000256" key="1">
    <source>
        <dbReference type="SAM" id="MobiDB-lite"/>
    </source>
</evidence>
<dbReference type="EMBL" id="JAFIQS010000003">
    <property type="protein sequence ID" value="KAG5171969.1"/>
    <property type="molecule type" value="Genomic_DNA"/>
</dbReference>
<sequence length="467" mass="51871">MSNGYNRSHKLDNFQFTGLDNDSVLEEDETDEGQPMSADEDTESTEPNISGLIINVQSRRAKYIEQNSSNLIESGPTANLNINETSQATVLGGFYIEQNSSNLIESGPTANLNINETSQATVLGGFNDENPPQPTRKLHVRLDLVTCSGLKLPDHTDEAVRAYMTASIGGTGPSSNHVIRLWEPFPLDIDMDKKLQERHCSLGDVGMFTSGGGFEVMFNIFLSLEENNIMNYHPPSTFKPFPLRRRVGDRGFKLHDQTKYATSNFQATYSQEKGLKRPSSYFINSTSKPTAPGGAILILPDGCTKHSLHKHLETDIANYMEDHVASWYKLEFKPSDKWRGRPNGSLMLILSCFRSHVWAGASLCPKDYLADGCKAVLRDQVEPDWYLWDKEKSPSIKTNNNSYSEVGGVVRSVAIEVASIVYGYDNNGAFETGSYQSPSRLSFRKKMSRSISFKLSQLGLSKTSSVA</sequence>
<gene>
    <name evidence="2" type="ORF">JR316_004058</name>
</gene>
<feature type="compositionally biased region" description="Acidic residues" evidence="1">
    <location>
        <begin position="26"/>
        <end position="44"/>
    </location>
</feature>
<dbReference type="OrthoDB" id="3070764at2759"/>
<protein>
    <submittedName>
        <fullName evidence="2">Uncharacterized protein</fullName>
    </submittedName>
</protein>